<protein>
    <recommendedName>
        <fullName evidence="6">Replication factor A protein 3</fullName>
    </recommendedName>
</protein>
<dbReference type="Proteomes" id="UP001230188">
    <property type="component" value="Unassembled WGS sequence"/>
</dbReference>
<gene>
    <name evidence="4" type="ORF">CTAYLR_008083</name>
</gene>
<dbReference type="GO" id="GO:0006310">
    <property type="term" value="P:DNA recombination"/>
    <property type="evidence" value="ECO:0007669"/>
    <property type="project" value="InterPro"/>
</dbReference>
<dbReference type="AlphaFoldDB" id="A0AAD7UK76"/>
<accession>A0AAD7UK76</accession>
<dbReference type="SUPFAM" id="SSF50249">
    <property type="entry name" value="Nucleic acid-binding proteins"/>
    <property type="match status" value="1"/>
</dbReference>
<evidence type="ECO:0000256" key="2">
    <source>
        <dbReference type="ARBA" id="ARBA00009761"/>
    </source>
</evidence>
<name>A0AAD7UK76_9STRA</name>
<keyword evidence="3" id="KW-0539">Nucleus</keyword>
<dbReference type="GO" id="GO:0006281">
    <property type="term" value="P:DNA repair"/>
    <property type="evidence" value="ECO:0007669"/>
    <property type="project" value="InterPro"/>
</dbReference>
<sequence length="112" mass="12085">MGSEFFETGAAARLNGKMLTTVDKGATVSVVGQVAGPDLVRTSDDVEVRLALSGSSEAMPQPGYYVEVLGTVQNSSCIKPLRVTSFGEQFDLKNYDGLVELANDKYRRLFMA</sequence>
<comment type="similarity">
    <text evidence="2">Belongs to the replication factor A protein 3 family.</text>
</comment>
<evidence type="ECO:0000256" key="1">
    <source>
        <dbReference type="ARBA" id="ARBA00004123"/>
    </source>
</evidence>
<dbReference type="InterPro" id="IPR013970">
    <property type="entry name" value="Rfa2"/>
</dbReference>
<dbReference type="Gene3D" id="2.40.50.140">
    <property type="entry name" value="Nucleic acid-binding proteins"/>
    <property type="match status" value="1"/>
</dbReference>
<reference evidence="4" key="1">
    <citation type="submission" date="2023-01" db="EMBL/GenBank/DDBJ databases">
        <title>Metagenome sequencing of chrysophaentin producing Chrysophaeum taylorii.</title>
        <authorList>
            <person name="Davison J."/>
            <person name="Bewley C."/>
        </authorList>
    </citation>
    <scope>NUCLEOTIDE SEQUENCE</scope>
    <source>
        <strain evidence="4">NIES-1699</strain>
    </source>
</reference>
<evidence type="ECO:0000256" key="3">
    <source>
        <dbReference type="ARBA" id="ARBA00023242"/>
    </source>
</evidence>
<dbReference type="Pfam" id="PF08661">
    <property type="entry name" value="Rep_fac-A_3"/>
    <property type="match status" value="1"/>
</dbReference>
<proteinExistence type="inferred from homology"/>
<dbReference type="GO" id="GO:0003677">
    <property type="term" value="F:DNA binding"/>
    <property type="evidence" value="ECO:0007669"/>
    <property type="project" value="InterPro"/>
</dbReference>
<comment type="caution">
    <text evidence="4">The sequence shown here is derived from an EMBL/GenBank/DDBJ whole genome shotgun (WGS) entry which is preliminary data.</text>
</comment>
<dbReference type="GO" id="GO:0006260">
    <property type="term" value="P:DNA replication"/>
    <property type="evidence" value="ECO:0007669"/>
    <property type="project" value="InterPro"/>
</dbReference>
<evidence type="ECO:0008006" key="6">
    <source>
        <dbReference type="Google" id="ProtNLM"/>
    </source>
</evidence>
<comment type="subcellular location">
    <subcellularLocation>
        <location evidence="1">Nucleus</location>
    </subcellularLocation>
</comment>
<dbReference type="EMBL" id="JAQMWT010000125">
    <property type="protein sequence ID" value="KAJ8609964.1"/>
    <property type="molecule type" value="Genomic_DNA"/>
</dbReference>
<organism evidence="4 5">
    <name type="scientific">Chrysophaeum taylorii</name>
    <dbReference type="NCBI Taxonomy" id="2483200"/>
    <lineage>
        <taxon>Eukaryota</taxon>
        <taxon>Sar</taxon>
        <taxon>Stramenopiles</taxon>
        <taxon>Ochrophyta</taxon>
        <taxon>Pelagophyceae</taxon>
        <taxon>Pelagomonadales</taxon>
        <taxon>Pelagomonadaceae</taxon>
        <taxon>Chrysophaeum</taxon>
    </lineage>
</organism>
<keyword evidence="5" id="KW-1185">Reference proteome</keyword>
<evidence type="ECO:0000313" key="5">
    <source>
        <dbReference type="Proteomes" id="UP001230188"/>
    </source>
</evidence>
<dbReference type="GO" id="GO:0031981">
    <property type="term" value="C:nuclear lumen"/>
    <property type="evidence" value="ECO:0007669"/>
    <property type="project" value="UniProtKB-ARBA"/>
</dbReference>
<dbReference type="InterPro" id="IPR012340">
    <property type="entry name" value="NA-bd_OB-fold"/>
</dbReference>
<evidence type="ECO:0000313" key="4">
    <source>
        <dbReference type="EMBL" id="KAJ8609964.1"/>
    </source>
</evidence>